<keyword evidence="8 9" id="KW-0472">Membrane</keyword>
<evidence type="ECO:0000256" key="7">
    <source>
        <dbReference type="ARBA" id="ARBA00023128"/>
    </source>
</evidence>
<dbReference type="GO" id="GO:0032865">
    <property type="term" value="C:ERMES complex"/>
    <property type="evidence" value="ECO:0007669"/>
    <property type="project" value="UniProtKB-UniRule"/>
</dbReference>
<dbReference type="CDD" id="cd21672">
    <property type="entry name" value="SMP_Mdm12"/>
    <property type="match status" value="1"/>
</dbReference>
<dbReference type="GO" id="GO:0005789">
    <property type="term" value="C:endoplasmic reticulum membrane"/>
    <property type="evidence" value="ECO:0007669"/>
    <property type="project" value="UniProtKB-SubCell"/>
</dbReference>
<dbReference type="HAMAP" id="MF_03104">
    <property type="entry name" value="Mdm12"/>
    <property type="match status" value="1"/>
</dbReference>
<evidence type="ECO:0000256" key="8">
    <source>
        <dbReference type="ARBA" id="ARBA00023136"/>
    </source>
</evidence>
<organism evidence="12 13">
    <name type="scientific">Collybiopsis confluens</name>
    <dbReference type="NCBI Taxonomy" id="2823264"/>
    <lineage>
        <taxon>Eukaryota</taxon>
        <taxon>Fungi</taxon>
        <taxon>Dikarya</taxon>
        <taxon>Basidiomycota</taxon>
        <taxon>Agaricomycotina</taxon>
        <taxon>Agaricomycetes</taxon>
        <taxon>Agaricomycetidae</taxon>
        <taxon>Agaricales</taxon>
        <taxon>Marasmiineae</taxon>
        <taxon>Omphalotaceae</taxon>
        <taxon>Collybiopsis</taxon>
    </lineage>
</organism>
<evidence type="ECO:0000256" key="10">
    <source>
        <dbReference type="SAM" id="MobiDB-lite"/>
    </source>
</evidence>
<evidence type="ECO:0000256" key="5">
    <source>
        <dbReference type="ARBA" id="ARBA00023055"/>
    </source>
</evidence>
<feature type="compositionally biased region" description="Low complexity" evidence="10">
    <location>
        <begin position="384"/>
        <end position="395"/>
    </location>
</feature>
<evidence type="ECO:0000256" key="3">
    <source>
        <dbReference type="ARBA" id="ARBA00022787"/>
    </source>
</evidence>
<dbReference type="GO" id="GO:0008289">
    <property type="term" value="F:lipid binding"/>
    <property type="evidence" value="ECO:0007669"/>
    <property type="project" value="UniProtKB-KW"/>
</dbReference>
<gene>
    <name evidence="9" type="primary">MDM12</name>
    <name evidence="12" type="ORF">D9757_005096</name>
</gene>
<proteinExistence type="inferred from homology"/>
<dbReference type="GO" id="GO:1990456">
    <property type="term" value="P:mitochondrion-endoplasmic reticulum membrane tethering"/>
    <property type="evidence" value="ECO:0007669"/>
    <property type="project" value="TreeGrafter"/>
</dbReference>
<comment type="caution">
    <text evidence="12">The sequence shown here is derived from an EMBL/GenBank/DDBJ whole genome shotgun (WGS) entry which is preliminary data.</text>
</comment>
<evidence type="ECO:0000256" key="4">
    <source>
        <dbReference type="ARBA" id="ARBA00022824"/>
    </source>
</evidence>
<keyword evidence="4 9" id="KW-0256">Endoplasmic reticulum</keyword>
<feature type="compositionally biased region" description="Pro residues" evidence="10">
    <location>
        <begin position="241"/>
        <end position="252"/>
    </location>
</feature>
<evidence type="ECO:0000259" key="11">
    <source>
        <dbReference type="PROSITE" id="PS51847"/>
    </source>
</evidence>
<evidence type="ECO:0000313" key="12">
    <source>
        <dbReference type="EMBL" id="KAF5388913.1"/>
    </source>
</evidence>
<dbReference type="Pfam" id="PF26544">
    <property type="entry name" value="Mdm12"/>
    <property type="match status" value="1"/>
</dbReference>
<protein>
    <recommendedName>
        <fullName evidence="9">Mitochondrial distribution and morphology protein 12</fullName>
    </recommendedName>
    <alternativeName>
        <fullName evidence="9">Mitochondrial inheritance component MDM12</fullName>
    </alternativeName>
</protein>
<keyword evidence="3 9" id="KW-1000">Mitochondrion outer membrane</keyword>
<comment type="subcellular location">
    <subcellularLocation>
        <location evidence="1">Membrane</location>
    </subcellularLocation>
    <subcellularLocation>
        <location evidence="9">Mitochondrion outer membrane</location>
        <topology evidence="9">Peripheral membrane protein</topology>
        <orientation evidence="9">Cytoplasmic side</orientation>
    </subcellularLocation>
    <subcellularLocation>
        <location evidence="9">Endoplasmic reticulum membrane</location>
        <topology evidence="9">Peripheral membrane protein</topology>
        <orientation evidence="9">Cytoplasmic side</orientation>
    </subcellularLocation>
    <text evidence="9">The ERMES/MDM complex localizes to a few discrete foci (around 10 per single cell), that represent mitochondria-endoplasmic reticulum junctions. These foci are often found next to mtDNA nucleoids.</text>
</comment>
<keyword evidence="5" id="KW-0445">Lipid transport</keyword>
<dbReference type="Proteomes" id="UP000518752">
    <property type="component" value="Unassembled WGS sequence"/>
</dbReference>
<keyword evidence="6" id="KW-0446">Lipid-binding</keyword>
<feature type="compositionally biased region" description="Polar residues" evidence="10">
    <location>
        <begin position="358"/>
        <end position="367"/>
    </location>
</feature>
<feature type="compositionally biased region" description="Acidic residues" evidence="10">
    <location>
        <begin position="66"/>
        <end position="77"/>
    </location>
</feature>
<dbReference type="EMBL" id="JAACJN010000025">
    <property type="protein sequence ID" value="KAF5388913.1"/>
    <property type="molecule type" value="Genomic_DNA"/>
</dbReference>
<dbReference type="AlphaFoldDB" id="A0A8H5MCG6"/>
<comment type="function">
    <text evidence="9">Component of the ERMES/MDM complex, which serves as a molecular tether to connect the endoplasmic reticulum (ER) and mitochondria. Components of this complex are involved in the control of mitochondrial shape and protein biogenesis, and function in nonvesicular lipid trafficking between the ER and mitochondria. MDM12 is required for the interaction of the ER-resident membrane protein MMM1 and the outer mitochondrial membrane-resident beta-barrel protein MDM10. The MDM12-MMM1 subcomplex functions in the major beta-barrel assembly pathway that is responsible for biogenesis of all mitochondrial outer membrane beta-barrel proteins, and acts in a late step after the SAM complex. The MDM10-MDM12-MMM1 subcomplex further acts in the TOM40-specific pathway after the action of the MDM12-MMM1 complex. Essential for establishing and maintaining the structure of mitochondria and maintenance of mtDNA nucleoids.</text>
</comment>
<comment type="subunit">
    <text evidence="9">Component of the ER-mitochondria encounter structure (ERMES) or MDM complex, composed of MMM1, MDM10, MDM12 and MDM34. A MMM1 homodimer associates with one molecule of MDM12 on each side in a pairwise head-to-tail manner, and the SMP-LTD domains of MMM1 and MDM12 generate a continuous hydrophobic tunnel for phospholipid trafficking.</text>
</comment>
<feature type="region of interest" description="Disordered" evidence="10">
    <location>
        <begin position="307"/>
        <end position="331"/>
    </location>
</feature>
<feature type="region of interest" description="Disordered" evidence="10">
    <location>
        <begin position="190"/>
        <end position="254"/>
    </location>
</feature>
<sequence>MSIELDWALLNPALSDTLVSLLNNTLLNTTRPSFIGPVQVTSIEFGERAPEVELVDMRDIYRDFLDDDEVEDDDENPDAGLEGGRKHHPFNGQQANFGDDDVDGFEWVSRKTARREEGLASLQQRPMNMFASTPTLPTLNGLHSPLTNSPLNVYSPLHQSLQRGHLPSPLHLHEARELLYNRPAYSYSASGSNSPFRGPLSPSVFPAQSIPPSPSGRSDQSLGDDSPSLERQHSDLNHTTPDPPLTTPPANPHPNLQLHFHISWHSDLRITLTTSLLINYPSPGFMSLPIKLSVTGLVFEGEVVVGYEGDPGSSGRKKGKPNAEGSEEAEIETERRIHLCILDELDPYGPKVDRQKRNSFASDTSPLVTPGEVDHHHPLDDYVTPATAAPLPTTAKPHKDDIDPDSDPLALSSALPQNPRHQYHHHHSSSNKPFPIGIRLLPSIYIESEIGQADKHVLKNVNRVERFIQDVIRKTVEEELVFPNYCTVVLGAGAGMGAGEGEGKGEGAEAGVGRGEGEGATG</sequence>
<accession>A0A8H5MCG6</accession>
<feature type="domain" description="SMP-LTD" evidence="11">
    <location>
        <begin position="1"/>
        <end position="491"/>
    </location>
</feature>
<keyword evidence="2" id="KW-0813">Transport</keyword>
<dbReference type="GO" id="GO:0045040">
    <property type="term" value="P:protein insertion into mitochondrial outer membrane"/>
    <property type="evidence" value="ECO:0007669"/>
    <property type="project" value="UniProtKB-UniRule"/>
</dbReference>
<dbReference type="PANTHER" id="PTHR28204">
    <property type="entry name" value="MITOCHONDRIAL DISTRIBUTION AND MORPHOLOGY PROTEIN 12"/>
    <property type="match status" value="1"/>
</dbReference>
<feature type="region of interest" description="Disordered" evidence="10">
    <location>
        <begin position="500"/>
        <end position="522"/>
    </location>
</feature>
<feature type="compositionally biased region" description="Gly residues" evidence="10">
    <location>
        <begin position="508"/>
        <end position="522"/>
    </location>
</feature>
<evidence type="ECO:0000256" key="9">
    <source>
        <dbReference type="HAMAP-Rule" id="MF_03104"/>
    </source>
</evidence>
<dbReference type="GO" id="GO:0015914">
    <property type="term" value="P:phospholipid transport"/>
    <property type="evidence" value="ECO:0007669"/>
    <property type="project" value="TreeGrafter"/>
</dbReference>
<evidence type="ECO:0000256" key="1">
    <source>
        <dbReference type="ARBA" id="ARBA00004370"/>
    </source>
</evidence>
<evidence type="ECO:0000313" key="13">
    <source>
        <dbReference type="Proteomes" id="UP000518752"/>
    </source>
</evidence>
<name>A0A8H5MCG6_9AGAR</name>
<dbReference type="InterPro" id="IPR027532">
    <property type="entry name" value="Mdm12"/>
</dbReference>
<keyword evidence="13" id="KW-1185">Reference proteome</keyword>
<dbReference type="PANTHER" id="PTHR28204:SF1">
    <property type="entry name" value="MITOCHONDRIAL DISTRIBUTION AND MORPHOLOGY PROTEIN 12"/>
    <property type="match status" value="1"/>
</dbReference>
<feature type="region of interest" description="Disordered" evidence="10">
    <location>
        <begin position="66"/>
        <end position="101"/>
    </location>
</feature>
<comment type="similarity">
    <text evidence="9">Belongs to the MDM12 family.</text>
</comment>
<dbReference type="InterPro" id="IPR031468">
    <property type="entry name" value="SMP_LBD"/>
</dbReference>
<feature type="region of interest" description="Disordered" evidence="10">
    <location>
        <begin position="352"/>
        <end position="432"/>
    </location>
</feature>
<dbReference type="OrthoDB" id="3356905at2759"/>
<evidence type="ECO:0000256" key="6">
    <source>
        <dbReference type="ARBA" id="ARBA00023121"/>
    </source>
</evidence>
<evidence type="ECO:0000256" key="2">
    <source>
        <dbReference type="ARBA" id="ARBA00022448"/>
    </source>
</evidence>
<keyword evidence="7 9" id="KW-0496">Mitochondrion</keyword>
<dbReference type="PROSITE" id="PS51847">
    <property type="entry name" value="SMP"/>
    <property type="match status" value="1"/>
</dbReference>
<reference evidence="12 13" key="1">
    <citation type="journal article" date="2020" name="ISME J.">
        <title>Uncovering the hidden diversity of litter-decomposition mechanisms in mushroom-forming fungi.</title>
        <authorList>
            <person name="Floudas D."/>
            <person name="Bentzer J."/>
            <person name="Ahren D."/>
            <person name="Johansson T."/>
            <person name="Persson P."/>
            <person name="Tunlid A."/>
        </authorList>
    </citation>
    <scope>NUCLEOTIDE SEQUENCE [LARGE SCALE GENOMIC DNA]</scope>
    <source>
        <strain evidence="12 13">CBS 406.79</strain>
    </source>
</reference>